<dbReference type="PROSITE" id="PS50234">
    <property type="entry name" value="VWFA"/>
    <property type="match status" value="1"/>
</dbReference>
<dbReference type="Proteomes" id="UP001431693">
    <property type="component" value="Unassembled WGS sequence"/>
</dbReference>
<evidence type="ECO:0000313" key="3">
    <source>
        <dbReference type="Proteomes" id="UP001431693"/>
    </source>
</evidence>
<dbReference type="InterPro" id="IPR002035">
    <property type="entry name" value="VWF_A"/>
</dbReference>
<dbReference type="SMART" id="SM00327">
    <property type="entry name" value="VWA"/>
    <property type="match status" value="1"/>
</dbReference>
<evidence type="ECO:0000313" key="2">
    <source>
        <dbReference type="EMBL" id="MDJ1129094.1"/>
    </source>
</evidence>
<dbReference type="InterPro" id="IPR036465">
    <property type="entry name" value="vWFA_dom_sf"/>
</dbReference>
<feature type="domain" description="VWFA" evidence="1">
    <location>
        <begin position="19"/>
        <end position="175"/>
    </location>
</feature>
<keyword evidence="3" id="KW-1185">Reference proteome</keyword>
<sequence>MARFEERPRIEAMNREHMSVVLAVDTSGSVAGEPLRQINANLNRFKECVCEDPVAASCVDVCVIAFDDEPRVIQDWVPVSQMQPIELTSGGLTDLNGAVLLAVEKLRERSREYAANGVLEKKPYLIVMTDGQDNVTGAVSEAAALVTRRTNEGKLKLFFLGYGAYDRTAAAQLTEANGRWCFQVRDGCFDFHDFFDFVGNSVKAVSVSAPGERVSVPTNINSDISNVQTVDLDSWLSD</sequence>
<protein>
    <submittedName>
        <fullName evidence="2">VWA domain-containing protein</fullName>
    </submittedName>
</protein>
<organism evidence="2 3">
    <name type="scientific">Kribbibacterium absianum</name>
    <dbReference type="NCBI Taxonomy" id="3044210"/>
    <lineage>
        <taxon>Bacteria</taxon>
        <taxon>Bacillati</taxon>
        <taxon>Actinomycetota</taxon>
        <taxon>Coriobacteriia</taxon>
        <taxon>Coriobacteriales</taxon>
        <taxon>Kribbibacteriaceae</taxon>
        <taxon>Kribbibacterium</taxon>
    </lineage>
</organism>
<evidence type="ECO:0000259" key="1">
    <source>
        <dbReference type="PROSITE" id="PS50234"/>
    </source>
</evidence>
<dbReference type="SUPFAM" id="SSF53300">
    <property type="entry name" value="vWA-like"/>
    <property type="match status" value="1"/>
</dbReference>
<proteinExistence type="predicted"/>
<comment type="caution">
    <text evidence="2">The sequence shown here is derived from an EMBL/GenBank/DDBJ whole genome shotgun (WGS) entry which is preliminary data.</text>
</comment>
<reference evidence="2" key="1">
    <citation type="submission" date="2023-05" db="EMBL/GenBank/DDBJ databases">
        <title>[olsenella] sp. nov., isolated from a pig farm feces dump.</title>
        <authorList>
            <person name="Chang Y.-H."/>
        </authorList>
    </citation>
    <scope>NUCLEOTIDE SEQUENCE</scope>
    <source>
        <strain evidence="2">YH-ols2217</strain>
    </source>
</reference>
<dbReference type="Gene3D" id="3.40.50.410">
    <property type="entry name" value="von Willebrand factor, type A domain"/>
    <property type="match status" value="1"/>
</dbReference>
<dbReference type="RefSeq" id="WP_283713828.1">
    <property type="nucleotide sequence ID" value="NZ_JASJEW010000007.1"/>
</dbReference>
<gene>
    <name evidence="2" type="ORF">QJ043_03215</name>
</gene>
<name>A0ABT6ZJ70_9ACTN</name>
<dbReference type="Pfam" id="PF00092">
    <property type="entry name" value="VWA"/>
    <property type="match status" value="1"/>
</dbReference>
<dbReference type="EMBL" id="JASJEX010000002">
    <property type="protein sequence ID" value="MDJ1129094.1"/>
    <property type="molecule type" value="Genomic_DNA"/>
</dbReference>
<accession>A0ABT6ZJ70</accession>